<feature type="repeat" description="TPR" evidence="1">
    <location>
        <begin position="393"/>
        <end position="426"/>
    </location>
</feature>
<dbReference type="InterPro" id="IPR011990">
    <property type="entry name" value="TPR-like_helical_dom_sf"/>
</dbReference>
<dbReference type="PANTHER" id="PTHR10098:SF112">
    <property type="entry name" value="SLR0380 PROTEIN"/>
    <property type="match status" value="1"/>
</dbReference>
<comment type="caution">
    <text evidence="3">The sequence shown here is derived from an EMBL/GenBank/DDBJ whole genome shotgun (WGS) entry which is preliminary data.</text>
</comment>
<keyword evidence="1" id="KW-0802">TPR repeat</keyword>
<organism evidence="3 4">
    <name type="scientific">Calothrix parietina FACHB-288</name>
    <dbReference type="NCBI Taxonomy" id="2692896"/>
    <lineage>
        <taxon>Bacteria</taxon>
        <taxon>Bacillati</taxon>
        <taxon>Cyanobacteriota</taxon>
        <taxon>Cyanophyceae</taxon>
        <taxon>Nostocales</taxon>
        <taxon>Calotrichaceae</taxon>
        <taxon>Calothrix</taxon>
    </lineage>
</organism>
<evidence type="ECO:0000259" key="2">
    <source>
        <dbReference type="Pfam" id="PF12770"/>
    </source>
</evidence>
<accession>A0ABR8AE67</accession>
<dbReference type="SMART" id="SM00028">
    <property type="entry name" value="TPR"/>
    <property type="match status" value="6"/>
</dbReference>
<reference evidence="3 4" key="1">
    <citation type="journal article" date="2020" name="ISME J.">
        <title>Comparative genomics reveals insights into cyanobacterial evolution and habitat adaptation.</title>
        <authorList>
            <person name="Chen M.Y."/>
            <person name="Teng W.K."/>
            <person name="Zhao L."/>
            <person name="Hu C.X."/>
            <person name="Zhou Y.K."/>
            <person name="Han B.P."/>
            <person name="Song L.R."/>
            <person name="Shu W.S."/>
        </authorList>
    </citation>
    <scope>NUCLEOTIDE SEQUENCE [LARGE SCALE GENOMIC DNA]</scope>
    <source>
        <strain evidence="3 4">FACHB-288</strain>
    </source>
</reference>
<dbReference type="Gene3D" id="1.25.40.10">
    <property type="entry name" value="Tetratricopeptide repeat domain"/>
    <property type="match status" value="3"/>
</dbReference>
<dbReference type="RefSeq" id="WP_190544779.1">
    <property type="nucleotide sequence ID" value="NZ_CAWPNO010000061.1"/>
</dbReference>
<dbReference type="PANTHER" id="PTHR10098">
    <property type="entry name" value="RAPSYN-RELATED"/>
    <property type="match status" value="1"/>
</dbReference>
<evidence type="ECO:0000313" key="3">
    <source>
        <dbReference type="EMBL" id="MBD2197515.1"/>
    </source>
</evidence>
<dbReference type="Pfam" id="PF12770">
    <property type="entry name" value="CHAT"/>
    <property type="match status" value="1"/>
</dbReference>
<evidence type="ECO:0000256" key="1">
    <source>
        <dbReference type="PROSITE-ProRule" id="PRU00339"/>
    </source>
</evidence>
<dbReference type="Proteomes" id="UP000658514">
    <property type="component" value="Unassembled WGS sequence"/>
</dbReference>
<dbReference type="SUPFAM" id="SSF48452">
    <property type="entry name" value="TPR-like"/>
    <property type="match status" value="3"/>
</dbReference>
<keyword evidence="4" id="KW-1185">Reference proteome</keyword>
<proteinExistence type="predicted"/>
<dbReference type="PROSITE" id="PS50005">
    <property type="entry name" value="TPR"/>
    <property type="match status" value="1"/>
</dbReference>
<feature type="domain" description="CHAT" evidence="2">
    <location>
        <begin position="602"/>
        <end position="870"/>
    </location>
</feature>
<evidence type="ECO:0000313" key="4">
    <source>
        <dbReference type="Proteomes" id="UP000658514"/>
    </source>
</evidence>
<protein>
    <submittedName>
        <fullName evidence="3">CHAT domain-containing protein</fullName>
    </submittedName>
</protein>
<dbReference type="InterPro" id="IPR024983">
    <property type="entry name" value="CHAT_dom"/>
</dbReference>
<gene>
    <name evidence="3" type="ORF">H6G24_18740</name>
</gene>
<dbReference type="InterPro" id="IPR019734">
    <property type="entry name" value="TPR_rpt"/>
</dbReference>
<name>A0ABR8AE67_9CYAN</name>
<sequence>MPKFKKKSQFPQDKLYFSSLTLLILTIGFPATAATRFTIAQNVACSFPDCRQGAKLAEISASAPQSLLHQGRSLFAGGKFAEAVKVWEVAAAGFERQGDIINQAWTLSYLSLAAQNLGDWPKAEQAINQSLNLLKSQKKTKENTTVLAVAQNTLGNLQLLRGKAEDALQAWQDAERNYGLIGDEAGKIGSQINQAQALQVLGLYRRGQQLLLNVHQKLQNQSDSAMKAKGLQSLGIGLQLLGNVEKSQEILQQSLLISDRLQSTENIGEILLSLGNGARELQQPQAAIDYYQQAIVKANHPQVRIEAQLNQLSLYLERSQIEPANTLVPQIHSQLATLPASRMSIYAAVNFASSLSKLAKLEEKASGLYQQAAVTLAQAVQQATMLRDSRAKAYALNELGKLYYEKQQWADALKLTQQALQIAQEINGADIAYQASWQAGRILKQQGDTQGAIAAYDFSVKTLKSLRNDLVAINRDIQFSFQESVEPVYREFVDLLLQSNPSQKNLKQARDTIEALQLAELDNFFQEACLNGKPEQIDQIDKQAAVIYPIILSDRIEVILSIPGKPLSSYRTTLSSGEIEATIKQMRQSLNPAFGDEDRLNVSQQIYDWLIRPAESQLANSGVKTLAFVLDGSLRNLPMATLYDGKQYLLEKYSLALSPGMQLLPTRSLKPQNLKVITAALSEARQGFKALPAVKAEVREISSALPVQLLLNQEFTDTNLQTAIKSNPFSVLHLATHGQFSSKSDDTFILSWDSKINVKELSEFLKTRNESDSTPIELMVLSACQTAKGDNRAVLGLAGVAVRSGARSTLATLWAVKDESTAKFMVEFYKNLKKPGITKAEALRQTQLSFLQDPDFQHPFYWSAFVLIGNWL</sequence>
<dbReference type="EMBL" id="JACJQH010000029">
    <property type="protein sequence ID" value="MBD2197515.1"/>
    <property type="molecule type" value="Genomic_DNA"/>
</dbReference>